<comment type="similarity">
    <text evidence="4">Belongs to the MqnA/MqnD family. MqnD subfamily.</text>
</comment>
<comment type="caution">
    <text evidence="4">Lacks conserved residue(s) required for the propagation of feature annotation.</text>
</comment>
<dbReference type="PANTHER" id="PTHR37167:SF1">
    <property type="entry name" value="1,4-DIHYDROXY-6-NAPHTOATE SYNTHASE"/>
    <property type="match status" value="1"/>
</dbReference>
<protein>
    <recommendedName>
        <fullName evidence="4">1,4-dihydroxy-6-naphtoate synthase</fullName>
        <ecNumber evidence="4">4.1.99.29</ecNumber>
    </recommendedName>
    <alternativeName>
        <fullName evidence="4">Menaquinone biosynthetic enzyme MqnD</fullName>
    </alternativeName>
</protein>
<dbReference type="SUPFAM" id="SSF53850">
    <property type="entry name" value="Periplasmic binding protein-like II"/>
    <property type="match status" value="1"/>
</dbReference>
<comment type="catalytic activity">
    <reaction evidence="4">
        <text>cyclic dehypoxanthinylfutalosinate = 1,4-dihydroxy-6-naphthoate + dihydroxyacetone</text>
        <dbReference type="Rhea" id="RHEA:33087"/>
        <dbReference type="ChEBI" id="CHEBI:16016"/>
        <dbReference type="ChEBI" id="CHEBI:64254"/>
        <dbReference type="ChEBI" id="CHEBI:64270"/>
        <dbReference type="EC" id="4.1.99.29"/>
    </reaction>
</comment>
<accession>A0A1C9U4W2</accession>
<dbReference type="GO" id="GO:0009234">
    <property type="term" value="P:menaquinone biosynthetic process"/>
    <property type="evidence" value="ECO:0007669"/>
    <property type="project" value="UniProtKB-UniRule"/>
</dbReference>
<keyword evidence="3 4" id="KW-0456">Lyase</keyword>
<keyword evidence="2 4" id="KW-0474">Menaquinone biosynthesis</keyword>
<proteinExistence type="inferred from homology"/>
<evidence type="ECO:0000256" key="3">
    <source>
        <dbReference type="ARBA" id="ARBA00023239"/>
    </source>
</evidence>
<organism evidence="5">
    <name type="scientific">uncultured bacterium pAM1</name>
    <dbReference type="NCBI Taxonomy" id="1781153"/>
    <lineage>
        <taxon>Bacteria</taxon>
        <taxon>environmental samples</taxon>
    </lineage>
</organism>
<evidence type="ECO:0000256" key="4">
    <source>
        <dbReference type="HAMAP-Rule" id="MF_00996"/>
    </source>
</evidence>
<feature type="binding site" evidence="4">
    <location>
        <begin position="112"/>
        <end position="113"/>
    </location>
    <ligand>
        <name>substrate</name>
    </ligand>
</feature>
<dbReference type="PANTHER" id="PTHR37167">
    <property type="entry name" value="1,4-DIHYDROXY-6-NAPHTOATE SYNTHASE"/>
    <property type="match status" value="1"/>
</dbReference>
<dbReference type="UniPathway" id="UPA00079"/>
<dbReference type="EMBL" id="KT982363">
    <property type="protein sequence ID" value="AOR51175.1"/>
    <property type="molecule type" value="Genomic_DNA"/>
</dbReference>
<dbReference type="AlphaFoldDB" id="A0A1C9U4W2"/>
<feature type="active site" description="Proton acceptor" evidence="4">
    <location>
        <position position="150"/>
    </location>
</feature>
<evidence type="ECO:0000313" key="5">
    <source>
        <dbReference type="EMBL" id="AOR51175.1"/>
    </source>
</evidence>
<name>A0A1C9U4W2_9BACT</name>
<dbReference type="Pfam" id="PF02621">
    <property type="entry name" value="VitK2_biosynth"/>
    <property type="match status" value="1"/>
</dbReference>
<sequence length="278" mass="31060">MSERVIKVGHSPDPDDAFMFYGLASEKVKLDGIKIEHMLEDIQSLNLRAINGELEVTAISAHAFPYVADKYWIMVTGASMGEGYGPVIVSKKYKSLEELKGKRVATPGKLTTATLLFKIFTEGIENVDIPFDQIMDRVNSGEFDAGLLIHEGQLTYQAEGFTKILDFGEFWEKKTNGLPLPLGLDVVRKDLGEEMARKLSKGLKESIQYGYTHQNESVPYAMKWGRGIDYSLGEKFVKMYVSELTIDMGAKGKEALELLFKLGNEKGFIPNVPTVELF</sequence>
<dbReference type="InterPro" id="IPR003773">
    <property type="entry name" value="Menaquinone_biosynth"/>
</dbReference>
<comment type="function">
    <text evidence="4">Catalyzes the conversion of cyclic dehypoxanthine futalosine (cyclic DHFL) into 1,4-dihydroxy-6-naphthoate, a step in the biosynthesis of menaquinone (MK, vitamin K2).</text>
</comment>
<dbReference type="GO" id="GO:0016830">
    <property type="term" value="F:carbon-carbon lyase activity"/>
    <property type="evidence" value="ECO:0007669"/>
    <property type="project" value="UniProtKB-UniRule"/>
</dbReference>
<comment type="pathway">
    <text evidence="1 4">Quinol/quinone metabolism; menaquinone biosynthesis.</text>
</comment>
<reference evidence="5" key="1">
    <citation type="journal article" date="2016" name="Sci. Rep.">
        <title>Triclosan Resistome from Metagenome Reveals Diverse Enoyl Acyl Carrier Protein Reductases and Selective Enrichment of Triclosan Resistance Genes.</title>
        <authorList>
            <person name="Khan R."/>
            <person name="Kong H.G."/>
            <person name="Jung Y.H."/>
            <person name="Choi J."/>
            <person name="Baek K.Y."/>
            <person name="Hwang E.C."/>
            <person name="Lee S.W."/>
        </authorList>
    </citation>
    <scope>NUCLEOTIDE SEQUENCE</scope>
</reference>
<dbReference type="EC" id="4.1.99.29" evidence="4"/>
<dbReference type="InterPro" id="IPR030869">
    <property type="entry name" value="MqnD"/>
</dbReference>
<dbReference type="CDD" id="cd13636">
    <property type="entry name" value="PBP2_Af1704"/>
    <property type="match status" value="1"/>
</dbReference>
<evidence type="ECO:0000256" key="1">
    <source>
        <dbReference type="ARBA" id="ARBA00004863"/>
    </source>
</evidence>
<evidence type="ECO:0000256" key="2">
    <source>
        <dbReference type="ARBA" id="ARBA00022428"/>
    </source>
</evidence>
<dbReference type="HAMAP" id="MF_00996">
    <property type="entry name" value="MqnD"/>
    <property type="match status" value="1"/>
</dbReference>
<dbReference type="Gene3D" id="3.40.190.10">
    <property type="entry name" value="Periplasmic binding protein-like II"/>
    <property type="match status" value="2"/>
</dbReference>
<gene>
    <name evidence="4" type="primary">mqnD</name>
</gene>